<feature type="compositionally biased region" description="Low complexity" evidence="1">
    <location>
        <begin position="970"/>
        <end position="988"/>
    </location>
</feature>
<sequence>MQSLWPPPKAPLPPHRLASLANALGVPLPALHTHLLRVPHIDPLLLPKRSPSPSHTSKYLLHVVPPIHLPHDHHHHKLTPPPPTASGYHTHYRRGILVPVHSSFQAQLAAIAKEYALPSTTGIVLYLVSSSHTRQDEDQLEEPGPRLSEEIWKHIWTRVLKVEYPDESMLPQSAQLYHLGGGSCSQSTSSLPQENASVTLRPLLSSSSVPSPGFVSPFTSSSTTSSTLDLRLNTSQTEPDTPDTSAPSQLSLNGGASKADSLELPGLDAPSIIPVLAKVEFDIDRRKAGWYEPWLRNRRINQAKRTGRTLSRENSEQEDMKPPISLLTGTKDAVCSMSMYSPDDGVSAVTSNKKPVPPPLVIVPGVQADDLAVPYEPSTLPSSAGSTKLAYLRDAPSDGSPRKPAGLTTGPEEDLDGYTRVRSPEESEKRVGAIFDDLDLGLDPSEDYDNYDPNDRRRSQFLMKAKLDEIERAMAQLSPRALKVDLEDDMTSRTLSSGDYLLPSQIVVRNGDLPPVSERANSSPDSKKAWPAIPFAALKESFTPVKTDGPPSPPRLAVNGVTTSAPVSYLAAERLSSSEVSPETERRMKELEEEYGLVHPVQGKRDIKPEEASVIPLSPDPFGRYPSSPETGGLHSSAYWGAPLTTGLQLPATYQDEENLKDRPRSSTVTSRFSIDSASTEEAKPVNRTTLMSMKSIKKLWRRSDKTSQPDTASANASNTGRSTPQPPPRPERPSQEEIDLPDVPLPVLVPPALAASGRVSLDQSPTSTQQLTVPTSGRSPSPTFGLQAPTGKAPSPLDRLHFDQESPYPTRLSPSVRYRKASPPPQPSPSLPVIPPETEKPTRKSFLKWRSKSRTGSVSQASATLQEQRTSAEMPRPPSNTGSVTNNGIRGRKSSTAGFSSPQPSTNIPPSPQIPEQFLAGSRQQTPVPIPPPPKSPPRPGKRESVRADGKVSRTSTDSHPPPERRGRSSTVTTRSSSPSGRSMASSHDSRRSIDTSQFEMVSPKAAALAYPYHGLDHD</sequence>
<gene>
    <name evidence="2" type="ORF">AMATHDRAFT_2306</name>
</gene>
<evidence type="ECO:0000313" key="2">
    <source>
        <dbReference type="EMBL" id="PFH52305.1"/>
    </source>
</evidence>
<feature type="compositionally biased region" description="Basic and acidic residues" evidence="1">
    <location>
        <begin position="942"/>
        <end position="953"/>
    </location>
</feature>
<feature type="compositionally biased region" description="Pro residues" evidence="1">
    <location>
        <begin position="823"/>
        <end position="836"/>
    </location>
</feature>
<feature type="compositionally biased region" description="Polar residues" evidence="1">
    <location>
        <begin position="880"/>
        <end position="907"/>
    </location>
</feature>
<feature type="region of interest" description="Disordered" evidence="1">
    <location>
        <begin position="593"/>
        <end position="638"/>
    </location>
</feature>
<name>A0A2A9NMU4_9AGAR</name>
<reference evidence="2 3" key="1">
    <citation type="submission" date="2014-02" db="EMBL/GenBank/DDBJ databases">
        <title>Transposable element dynamics among asymbiotic and ectomycorrhizal Amanita fungi.</title>
        <authorList>
            <consortium name="DOE Joint Genome Institute"/>
            <person name="Hess J."/>
            <person name="Skrede I."/>
            <person name="Wolfe B."/>
            <person name="LaButti K."/>
            <person name="Ohm R.A."/>
            <person name="Grigoriev I.V."/>
            <person name="Pringle A."/>
        </authorList>
    </citation>
    <scope>NUCLEOTIDE SEQUENCE [LARGE SCALE GENOMIC DNA]</scope>
    <source>
        <strain evidence="2 3">SKay4041</strain>
    </source>
</reference>
<dbReference type="EMBL" id="KZ301980">
    <property type="protein sequence ID" value="PFH52305.1"/>
    <property type="molecule type" value="Genomic_DNA"/>
</dbReference>
<feature type="compositionally biased region" description="Low complexity" evidence="1">
    <location>
        <begin position="207"/>
        <end position="235"/>
    </location>
</feature>
<feature type="region of interest" description="Disordered" evidence="1">
    <location>
        <begin position="650"/>
        <end position="1002"/>
    </location>
</feature>
<feature type="compositionally biased region" description="Basic and acidic residues" evidence="1">
    <location>
        <begin position="310"/>
        <end position="321"/>
    </location>
</feature>
<keyword evidence="3" id="KW-1185">Reference proteome</keyword>
<dbReference type="OrthoDB" id="2526154at2759"/>
<organism evidence="2 3">
    <name type="scientific">Amanita thiersii Skay4041</name>
    <dbReference type="NCBI Taxonomy" id="703135"/>
    <lineage>
        <taxon>Eukaryota</taxon>
        <taxon>Fungi</taxon>
        <taxon>Dikarya</taxon>
        <taxon>Basidiomycota</taxon>
        <taxon>Agaricomycotina</taxon>
        <taxon>Agaricomycetes</taxon>
        <taxon>Agaricomycetidae</taxon>
        <taxon>Agaricales</taxon>
        <taxon>Pluteineae</taxon>
        <taxon>Amanitaceae</taxon>
        <taxon>Amanita</taxon>
    </lineage>
</organism>
<feature type="region of interest" description="Disordered" evidence="1">
    <location>
        <begin position="305"/>
        <end position="324"/>
    </location>
</feature>
<accession>A0A2A9NMU4</accession>
<feature type="compositionally biased region" description="Polar residues" evidence="1">
    <location>
        <begin position="709"/>
        <end position="721"/>
    </location>
</feature>
<evidence type="ECO:0000256" key="1">
    <source>
        <dbReference type="SAM" id="MobiDB-lite"/>
    </source>
</evidence>
<dbReference type="AlphaFoldDB" id="A0A2A9NMU4"/>
<feature type="region of interest" description="Disordered" evidence="1">
    <location>
        <begin position="207"/>
        <end position="258"/>
    </location>
</feature>
<dbReference type="Proteomes" id="UP000242287">
    <property type="component" value="Unassembled WGS sequence"/>
</dbReference>
<feature type="compositionally biased region" description="Basic and acidic residues" evidence="1">
    <location>
        <begin position="417"/>
        <end position="431"/>
    </location>
</feature>
<feature type="compositionally biased region" description="Pro residues" evidence="1">
    <location>
        <begin position="929"/>
        <end position="940"/>
    </location>
</feature>
<feature type="compositionally biased region" description="Basic residues" evidence="1">
    <location>
        <begin position="844"/>
        <end position="854"/>
    </location>
</feature>
<feature type="compositionally biased region" description="Polar residues" evidence="1">
    <location>
        <begin position="855"/>
        <end position="872"/>
    </location>
</feature>
<feature type="compositionally biased region" description="Polar residues" evidence="1">
    <location>
        <begin position="666"/>
        <end position="680"/>
    </location>
</feature>
<evidence type="ECO:0000313" key="3">
    <source>
        <dbReference type="Proteomes" id="UP000242287"/>
    </source>
</evidence>
<feature type="compositionally biased region" description="Polar residues" evidence="1">
    <location>
        <begin position="236"/>
        <end position="254"/>
    </location>
</feature>
<proteinExistence type="predicted"/>
<protein>
    <submittedName>
        <fullName evidence="2">Uncharacterized protein</fullName>
    </submittedName>
</protein>
<feature type="compositionally biased region" description="Polar residues" evidence="1">
    <location>
        <begin position="762"/>
        <end position="785"/>
    </location>
</feature>
<feature type="region of interest" description="Disordered" evidence="1">
    <location>
        <begin position="392"/>
        <end position="432"/>
    </location>
</feature>